<protein>
    <submittedName>
        <fullName evidence="1">Uncharacterized protein</fullName>
    </submittedName>
</protein>
<proteinExistence type="predicted"/>
<gene>
    <name evidence="1" type="ORF">BDN72DRAFT_848761</name>
</gene>
<dbReference type="Proteomes" id="UP000308600">
    <property type="component" value="Unassembled WGS sequence"/>
</dbReference>
<dbReference type="EMBL" id="ML208586">
    <property type="protein sequence ID" value="TFK62373.1"/>
    <property type="molecule type" value="Genomic_DNA"/>
</dbReference>
<evidence type="ECO:0000313" key="1">
    <source>
        <dbReference type="EMBL" id="TFK62373.1"/>
    </source>
</evidence>
<name>A0ACD3A936_9AGAR</name>
<sequence length="881" mass="96853">MAHPVHPSVPVATSPRNLIDLKANGEVSRMRNHKGNMPSLPQTKYCSLCPAKFTRTTHLNRHLRSHTNERLHRCNTCNAEFTRSDLLTRHKRTCGDSANANRSRRKSCQACAESKVKCNLQYPCTKCSARGKDCVFINDPEASRNKRNAKKAQRSASPKSPSDDSTALSALSGASSQPSFSNPTSPLSTISIVTSPSGLETPFPLLPNSSNSTSSGSSNSSPRTDFFETRQDIPNSYDVELDTLTLDTQLNRLFTTSTTSYESYVDQGSTSCTPQATELNWVEGSGTTFYPSYNDEGYTFTGGDQFPGSSVGYANHASPANVTVSTIPSLGLRTSPASPQIGTMPRMVEHAEPTAAELEQYLYSFYSDFLTQVPVLHASTWRLEGKPYYLIRAMQACGALFAKTRPAGHFISETLSSIQDSLIYEAAKNSSDSMENINLLVAIVLVQVLGQLYEKNEHRSSSNILHGMTVTLIRRMGLLNQIGSWIPPDLGDPHSTEIAWRDWIHYETIKRVLFLSYLHDCHRCIYHSITPTYVPEEFDLCLPCDDALWRAETSRAWIDALQTPSMYGAGSTGTRLTGVGMHHAFTMLSMPLEPRIHGTTSPLNPFAQFILIHSILRDLYTIQLDEISTIPAAVGGAAGGSSAAGGTLIPDGSNGTTLNLNQNNHNHNHHHHLPHHAPSHHRSVPAGNGDQVFVTQRALQNWLQAWLANPDTMHLTGQGNPSDIEEDALPYVYNALPYYWLAQASVYAIQATSLQHASAGSEHIHDYNNSSMGHNGNETILGRVFETDVSGEGRTQMVKCWMERIKGFLRDGTQHMGVLWKDLMQIRERVTSEDREARVQNVAAAATGMRGGEFRIVNGNVGAGAEFTQAFPPEGLMGLFP</sequence>
<reference evidence="1 2" key="1">
    <citation type="journal article" date="2019" name="Nat. Ecol. Evol.">
        <title>Megaphylogeny resolves global patterns of mushroom evolution.</title>
        <authorList>
            <person name="Varga T."/>
            <person name="Krizsan K."/>
            <person name="Foldi C."/>
            <person name="Dima B."/>
            <person name="Sanchez-Garcia M."/>
            <person name="Sanchez-Ramirez S."/>
            <person name="Szollosi G.J."/>
            <person name="Szarkandi J.G."/>
            <person name="Papp V."/>
            <person name="Albert L."/>
            <person name="Andreopoulos W."/>
            <person name="Angelini C."/>
            <person name="Antonin V."/>
            <person name="Barry K.W."/>
            <person name="Bougher N.L."/>
            <person name="Buchanan P."/>
            <person name="Buyck B."/>
            <person name="Bense V."/>
            <person name="Catcheside P."/>
            <person name="Chovatia M."/>
            <person name="Cooper J."/>
            <person name="Damon W."/>
            <person name="Desjardin D."/>
            <person name="Finy P."/>
            <person name="Geml J."/>
            <person name="Haridas S."/>
            <person name="Hughes K."/>
            <person name="Justo A."/>
            <person name="Karasinski D."/>
            <person name="Kautmanova I."/>
            <person name="Kiss B."/>
            <person name="Kocsube S."/>
            <person name="Kotiranta H."/>
            <person name="LaButti K.M."/>
            <person name="Lechner B.E."/>
            <person name="Liimatainen K."/>
            <person name="Lipzen A."/>
            <person name="Lukacs Z."/>
            <person name="Mihaltcheva S."/>
            <person name="Morgado L.N."/>
            <person name="Niskanen T."/>
            <person name="Noordeloos M.E."/>
            <person name="Ohm R.A."/>
            <person name="Ortiz-Santana B."/>
            <person name="Ovrebo C."/>
            <person name="Racz N."/>
            <person name="Riley R."/>
            <person name="Savchenko A."/>
            <person name="Shiryaev A."/>
            <person name="Soop K."/>
            <person name="Spirin V."/>
            <person name="Szebenyi C."/>
            <person name="Tomsovsky M."/>
            <person name="Tulloss R.E."/>
            <person name="Uehling J."/>
            <person name="Grigoriev I.V."/>
            <person name="Vagvolgyi C."/>
            <person name="Papp T."/>
            <person name="Martin F.M."/>
            <person name="Miettinen O."/>
            <person name="Hibbett D.S."/>
            <person name="Nagy L.G."/>
        </authorList>
    </citation>
    <scope>NUCLEOTIDE SEQUENCE [LARGE SCALE GENOMIC DNA]</scope>
    <source>
        <strain evidence="1 2">NL-1719</strain>
    </source>
</reference>
<organism evidence="1 2">
    <name type="scientific">Pluteus cervinus</name>
    <dbReference type="NCBI Taxonomy" id="181527"/>
    <lineage>
        <taxon>Eukaryota</taxon>
        <taxon>Fungi</taxon>
        <taxon>Dikarya</taxon>
        <taxon>Basidiomycota</taxon>
        <taxon>Agaricomycotina</taxon>
        <taxon>Agaricomycetes</taxon>
        <taxon>Agaricomycetidae</taxon>
        <taxon>Agaricales</taxon>
        <taxon>Pluteineae</taxon>
        <taxon>Pluteaceae</taxon>
        <taxon>Pluteus</taxon>
    </lineage>
</organism>
<evidence type="ECO:0000313" key="2">
    <source>
        <dbReference type="Proteomes" id="UP000308600"/>
    </source>
</evidence>
<keyword evidence="2" id="KW-1185">Reference proteome</keyword>
<accession>A0ACD3A936</accession>